<name>A0A022RWB3_ERYGU</name>
<dbReference type="PANTHER" id="PTHR47067:SF7">
    <property type="entry name" value="TPX2 (TARGETING PROTEIN FOR XKLP2) PROTEIN FAMILY"/>
    <property type="match status" value="1"/>
</dbReference>
<feature type="region of interest" description="Disordered" evidence="1">
    <location>
        <begin position="217"/>
        <end position="252"/>
    </location>
</feature>
<feature type="non-terminal residue" evidence="2">
    <location>
        <position position="400"/>
    </location>
</feature>
<feature type="region of interest" description="Disordered" evidence="1">
    <location>
        <begin position="349"/>
        <end position="381"/>
    </location>
</feature>
<dbReference type="STRING" id="4155.A0A022RWB3"/>
<feature type="compositionally biased region" description="Basic and acidic residues" evidence="1">
    <location>
        <begin position="364"/>
        <end position="381"/>
    </location>
</feature>
<dbReference type="eggNOG" id="ENOG502QUCW">
    <property type="taxonomic scope" value="Eukaryota"/>
</dbReference>
<dbReference type="AlphaFoldDB" id="A0A022RWB3"/>
<gene>
    <name evidence="2" type="ORF">MIMGU_mgv1a019978mg</name>
</gene>
<feature type="compositionally biased region" description="Polar residues" evidence="1">
    <location>
        <begin position="231"/>
        <end position="240"/>
    </location>
</feature>
<reference evidence="2 3" key="1">
    <citation type="journal article" date="2013" name="Proc. Natl. Acad. Sci. U.S.A.">
        <title>Fine-scale variation in meiotic recombination in Mimulus inferred from population shotgun sequencing.</title>
        <authorList>
            <person name="Hellsten U."/>
            <person name="Wright K.M."/>
            <person name="Jenkins J."/>
            <person name="Shu S."/>
            <person name="Yuan Y."/>
            <person name="Wessler S.R."/>
            <person name="Schmutz J."/>
            <person name="Willis J.H."/>
            <person name="Rokhsar D.S."/>
        </authorList>
    </citation>
    <scope>NUCLEOTIDE SEQUENCE [LARGE SCALE GENOMIC DNA]</scope>
    <source>
        <strain evidence="3">cv. DUN x IM62</strain>
    </source>
</reference>
<dbReference type="InterPro" id="IPR044216">
    <property type="entry name" value="WDL7"/>
</dbReference>
<feature type="region of interest" description="Disordered" evidence="1">
    <location>
        <begin position="297"/>
        <end position="329"/>
    </location>
</feature>
<dbReference type="Proteomes" id="UP000030748">
    <property type="component" value="Unassembled WGS sequence"/>
</dbReference>
<evidence type="ECO:0000256" key="1">
    <source>
        <dbReference type="SAM" id="MobiDB-lite"/>
    </source>
</evidence>
<dbReference type="PANTHER" id="PTHR47067">
    <property type="entry name" value="TPX2 (TARGETING PROTEIN FOR XKLP2) PROTEIN FAMILY-RELATED"/>
    <property type="match status" value="1"/>
</dbReference>
<keyword evidence="3" id="KW-1185">Reference proteome</keyword>
<evidence type="ECO:0000313" key="3">
    <source>
        <dbReference type="Proteomes" id="UP000030748"/>
    </source>
</evidence>
<proteinExistence type="predicted"/>
<feature type="compositionally biased region" description="Polar residues" evidence="1">
    <location>
        <begin position="352"/>
        <end position="363"/>
    </location>
</feature>
<feature type="compositionally biased region" description="Polar residues" evidence="1">
    <location>
        <begin position="297"/>
        <end position="306"/>
    </location>
</feature>
<evidence type="ECO:0008006" key="4">
    <source>
        <dbReference type="Google" id="ProtNLM"/>
    </source>
</evidence>
<dbReference type="EMBL" id="KI630210">
    <property type="protein sequence ID" value="EYU44822.1"/>
    <property type="molecule type" value="Genomic_DNA"/>
</dbReference>
<accession>A0A022RWB3</accession>
<evidence type="ECO:0000313" key="2">
    <source>
        <dbReference type="EMBL" id="EYU44822.1"/>
    </source>
</evidence>
<feature type="compositionally biased region" description="Basic and acidic residues" evidence="1">
    <location>
        <begin position="241"/>
        <end position="250"/>
    </location>
</feature>
<sequence length="400" mass="44023">MEHSACLMHGFTYASAIPNNDSKNGNPMQHGLGESVSFGRFTTESLSWEKWSTFSHKKYVEEAERYSQPGSVAEKKAFFEAHYKQIAAKKAAAALLDQQNAAQLLQPPQVFGDNNNNSNAYDQSYVEVKMDVVEIGEEGGISVTPLNEASSENPVNDNRLDNLENKDAVSCSRSSGTTIMERALLKNIPIPPSLTCKKRSGFASMKSPIQSKTWEIQSTPAKPVTPHLNKENSINRSTSKSRLESFDKKRSSQNSLRALMNLLPNNEPDKDPNFATKKAEKLGIALGIPQQDCVTTASTNGVSTNPAAAPQSENKRIKTPLDPSVRGSKTGPKWHILSAVCSKPLKARRNKLQSPALSTSSILRTEERASMRKQEKSGNENRKLGCSFCFKARPIKSHEK</sequence>
<protein>
    <recommendedName>
        <fullName evidence="4">TPX2 C-terminal domain-containing protein</fullName>
    </recommendedName>
</protein>
<organism evidence="2 3">
    <name type="scientific">Erythranthe guttata</name>
    <name type="common">Yellow monkey flower</name>
    <name type="synonym">Mimulus guttatus</name>
    <dbReference type="NCBI Taxonomy" id="4155"/>
    <lineage>
        <taxon>Eukaryota</taxon>
        <taxon>Viridiplantae</taxon>
        <taxon>Streptophyta</taxon>
        <taxon>Embryophyta</taxon>
        <taxon>Tracheophyta</taxon>
        <taxon>Spermatophyta</taxon>
        <taxon>Magnoliopsida</taxon>
        <taxon>eudicotyledons</taxon>
        <taxon>Gunneridae</taxon>
        <taxon>Pentapetalae</taxon>
        <taxon>asterids</taxon>
        <taxon>lamiids</taxon>
        <taxon>Lamiales</taxon>
        <taxon>Phrymaceae</taxon>
        <taxon>Erythranthe</taxon>
    </lineage>
</organism>